<name>A0AAW3WI11_CLOBE</name>
<dbReference type="EMBL" id="JABAGV010000433">
    <property type="protein sequence ID" value="MBC2478411.1"/>
    <property type="molecule type" value="Genomic_DNA"/>
</dbReference>
<reference evidence="2" key="2">
    <citation type="journal article" date="2022" name="Nat. Biotechnol.">
        <title>Carbon-negative production of acetone and isopropanol by gas fermentation at industrial pilot scale.</title>
        <authorList>
            <person name="Liew F.E."/>
            <person name="Nogle R."/>
            <person name="Abdalla T."/>
            <person name="Rasor B.J."/>
            <person name="Canter C."/>
            <person name="Jensen R.O."/>
            <person name="Wang L."/>
            <person name="Strutz J."/>
            <person name="Chirania P."/>
            <person name="De Tissera S."/>
            <person name="Mueller A.P."/>
            <person name="Ruan Z."/>
            <person name="Gao A."/>
            <person name="Tran L."/>
            <person name="Engle N.L."/>
            <person name="Bromley J.C."/>
            <person name="Daniell J."/>
            <person name="Conrado R."/>
            <person name="Tschaplinski T.J."/>
            <person name="Giannone R.J."/>
            <person name="Hettich R.L."/>
            <person name="Karim A.S."/>
            <person name="Simpson S.D."/>
            <person name="Brown S.D."/>
            <person name="Leang C."/>
            <person name="Jewett M.C."/>
            <person name="Kopke M."/>
        </authorList>
    </citation>
    <scope>NUCLEOTIDE SEQUENCE</scope>
    <source>
        <strain evidence="2">DJ015</strain>
    </source>
</reference>
<gene>
    <name evidence="2" type="ORF">HGI39_27825</name>
</gene>
<keyword evidence="2" id="KW-0347">Helicase</keyword>
<keyword evidence="2" id="KW-0547">Nucleotide-binding</keyword>
<keyword evidence="2" id="KW-0067">ATP-binding</keyword>
<dbReference type="GO" id="GO:0006289">
    <property type="term" value="P:nucleotide-excision repair"/>
    <property type="evidence" value="ECO:0007669"/>
    <property type="project" value="TreeGrafter"/>
</dbReference>
<protein>
    <submittedName>
        <fullName evidence="2">DEAD/DEAH box helicase</fullName>
    </submittedName>
</protein>
<reference evidence="2" key="1">
    <citation type="submission" date="2020-04" db="EMBL/GenBank/DDBJ databases">
        <authorList>
            <person name="Brown S."/>
        </authorList>
    </citation>
    <scope>NUCLEOTIDE SEQUENCE</scope>
    <source>
        <strain evidence="2">DJ015</strain>
    </source>
</reference>
<organism evidence="2 3">
    <name type="scientific">Clostridium beijerinckii</name>
    <name type="common">Clostridium MP</name>
    <dbReference type="NCBI Taxonomy" id="1520"/>
    <lineage>
        <taxon>Bacteria</taxon>
        <taxon>Bacillati</taxon>
        <taxon>Bacillota</taxon>
        <taxon>Clostridia</taxon>
        <taxon>Eubacteriales</taxon>
        <taxon>Clostridiaceae</taxon>
        <taxon>Clostridium</taxon>
    </lineage>
</organism>
<dbReference type="GO" id="GO:0036297">
    <property type="term" value="P:interstrand cross-link repair"/>
    <property type="evidence" value="ECO:0007669"/>
    <property type="project" value="TreeGrafter"/>
</dbReference>
<dbReference type="PANTHER" id="PTHR47957:SF3">
    <property type="entry name" value="ATP-DEPENDENT HELICASE HRQ1"/>
    <property type="match status" value="1"/>
</dbReference>
<dbReference type="InterPro" id="IPR014001">
    <property type="entry name" value="Helicase_ATP-bd"/>
</dbReference>
<dbReference type="GO" id="GO:0003676">
    <property type="term" value="F:nucleic acid binding"/>
    <property type="evidence" value="ECO:0007669"/>
    <property type="project" value="InterPro"/>
</dbReference>
<dbReference type="InterPro" id="IPR027417">
    <property type="entry name" value="P-loop_NTPase"/>
</dbReference>
<dbReference type="PROSITE" id="PS51192">
    <property type="entry name" value="HELICASE_ATP_BIND_1"/>
    <property type="match status" value="1"/>
</dbReference>
<dbReference type="Pfam" id="PF00270">
    <property type="entry name" value="DEAD"/>
    <property type="match status" value="1"/>
</dbReference>
<sequence>MNINELIIYNKTIPKREAIYVNYPSNLSQELCTYLSQKGIEKLYCHQAEMFEKADEGNNIVITTSTASGKTLSFLLPVIQEILSNPLARAIFIYPTKALASDQYRAILPYLEYFGANRISAGVYD</sequence>
<feature type="non-terminal residue" evidence="2">
    <location>
        <position position="125"/>
    </location>
</feature>
<dbReference type="SUPFAM" id="SSF52540">
    <property type="entry name" value="P-loop containing nucleoside triphosphate hydrolases"/>
    <property type="match status" value="1"/>
</dbReference>
<dbReference type="GO" id="GO:0043138">
    <property type="term" value="F:3'-5' DNA helicase activity"/>
    <property type="evidence" value="ECO:0007669"/>
    <property type="project" value="TreeGrafter"/>
</dbReference>
<keyword evidence="2" id="KW-0378">Hydrolase</keyword>
<dbReference type="PANTHER" id="PTHR47957">
    <property type="entry name" value="ATP-DEPENDENT HELICASE HRQ1"/>
    <property type="match status" value="1"/>
</dbReference>
<dbReference type="Proteomes" id="UP001194098">
    <property type="component" value="Unassembled WGS sequence"/>
</dbReference>
<proteinExistence type="predicted"/>
<feature type="domain" description="Helicase ATP-binding" evidence="1">
    <location>
        <begin position="51"/>
        <end position="125"/>
    </location>
</feature>
<dbReference type="RefSeq" id="WP_185687339.1">
    <property type="nucleotide sequence ID" value="NZ_JABAGV010000433.1"/>
</dbReference>
<evidence type="ECO:0000313" key="3">
    <source>
        <dbReference type="Proteomes" id="UP001194098"/>
    </source>
</evidence>
<dbReference type="Gene3D" id="3.40.50.300">
    <property type="entry name" value="P-loop containing nucleotide triphosphate hydrolases"/>
    <property type="match status" value="1"/>
</dbReference>
<dbReference type="GO" id="GO:0005524">
    <property type="term" value="F:ATP binding"/>
    <property type="evidence" value="ECO:0007669"/>
    <property type="project" value="InterPro"/>
</dbReference>
<dbReference type="InterPro" id="IPR011545">
    <property type="entry name" value="DEAD/DEAH_box_helicase_dom"/>
</dbReference>
<evidence type="ECO:0000259" key="1">
    <source>
        <dbReference type="PROSITE" id="PS51192"/>
    </source>
</evidence>
<dbReference type="AlphaFoldDB" id="A0AAW3WI11"/>
<accession>A0AAW3WI11</accession>
<comment type="caution">
    <text evidence="2">The sequence shown here is derived from an EMBL/GenBank/DDBJ whole genome shotgun (WGS) entry which is preliminary data.</text>
</comment>
<evidence type="ECO:0000313" key="2">
    <source>
        <dbReference type="EMBL" id="MBC2478411.1"/>
    </source>
</evidence>